<evidence type="ECO:0000313" key="4">
    <source>
        <dbReference type="EMBL" id="OWQ97461.1"/>
    </source>
</evidence>
<dbReference type="InterPro" id="IPR050534">
    <property type="entry name" value="Coronavir_polyprotein_1ab"/>
</dbReference>
<feature type="domain" description="UvrD-like helicase C-terminal" evidence="3">
    <location>
        <begin position="1022"/>
        <end position="1068"/>
    </location>
</feature>
<dbReference type="InterPro" id="IPR027785">
    <property type="entry name" value="UvrD-like_helicase_C"/>
</dbReference>
<gene>
    <name evidence="4" type="ORF">CDQ92_10610</name>
</gene>
<dbReference type="RefSeq" id="WP_088441310.1">
    <property type="nucleotide sequence ID" value="NZ_BMMC01000001.1"/>
</dbReference>
<dbReference type="EMBL" id="NISK01000002">
    <property type="protein sequence ID" value="OWQ97461.1"/>
    <property type="molecule type" value="Genomic_DNA"/>
</dbReference>
<protein>
    <recommendedName>
        <fullName evidence="3">UvrD-like helicase C-terminal domain-containing protein</fullName>
    </recommendedName>
</protein>
<dbReference type="GO" id="GO:0003678">
    <property type="term" value="F:DNA helicase activity"/>
    <property type="evidence" value="ECO:0007669"/>
    <property type="project" value="UniProtKB-ARBA"/>
</dbReference>
<dbReference type="AlphaFoldDB" id="A0A246JWK5"/>
<evidence type="ECO:0000256" key="2">
    <source>
        <dbReference type="ARBA" id="ARBA00022840"/>
    </source>
</evidence>
<comment type="caution">
    <text evidence="4">The sequence shown here is derived from an EMBL/GenBank/DDBJ whole genome shotgun (WGS) entry which is preliminary data.</text>
</comment>
<dbReference type="CDD" id="cd18809">
    <property type="entry name" value="SF1_C_RecD"/>
    <property type="match status" value="1"/>
</dbReference>
<accession>A0A246JWK5</accession>
<evidence type="ECO:0000313" key="5">
    <source>
        <dbReference type="Proteomes" id="UP000197361"/>
    </source>
</evidence>
<dbReference type="Gene3D" id="3.40.50.300">
    <property type="entry name" value="P-loop containing nucleotide triphosphate hydrolases"/>
    <property type="match status" value="2"/>
</dbReference>
<reference evidence="4 5" key="1">
    <citation type="journal article" date="2010" name="Int. J. Syst. Evol. Microbiol.">
        <title>Sphingopyxis bauzanensis sp. nov., a psychrophilic bacterium isolated from soil.</title>
        <authorList>
            <person name="Zhang D.C."/>
            <person name="Liu H.C."/>
            <person name="Xin Y.H."/>
            <person name="Zhou Y.G."/>
            <person name="Schinner F."/>
            <person name="Margesin R."/>
        </authorList>
    </citation>
    <scope>NUCLEOTIDE SEQUENCE [LARGE SCALE GENOMIC DNA]</scope>
    <source>
        <strain evidence="4 5">DSM 22271</strain>
    </source>
</reference>
<dbReference type="InterPro" id="IPR027417">
    <property type="entry name" value="P-loop_NTPase"/>
</dbReference>
<dbReference type="OrthoDB" id="1826980at2"/>
<dbReference type="Proteomes" id="UP000197361">
    <property type="component" value="Unassembled WGS sequence"/>
</dbReference>
<dbReference type="Pfam" id="PF13604">
    <property type="entry name" value="AAA_30"/>
    <property type="match status" value="1"/>
</dbReference>
<proteinExistence type="predicted"/>
<dbReference type="SUPFAM" id="SSF52540">
    <property type="entry name" value="P-loop containing nucleoside triphosphate hydrolases"/>
    <property type="match status" value="2"/>
</dbReference>
<name>A0A246JWK5_9SPHN</name>
<dbReference type="GO" id="GO:0005524">
    <property type="term" value="F:ATP binding"/>
    <property type="evidence" value="ECO:0007669"/>
    <property type="project" value="UniProtKB-KW"/>
</dbReference>
<dbReference type="CDD" id="cd17933">
    <property type="entry name" value="DEXSc_RecD-like"/>
    <property type="match status" value="1"/>
</dbReference>
<dbReference type="Gene3D" id="2.30.30.940">
    <property type="match status" value="1"/>
</dbReference>
<evidence type="ECO:0000256" key="1">
    <source>
        <dbReference type="ARBA" id="ARBA00022741"/>
    </source>
</evidence>
<keyword evidence="1" id="KW-0547">Nucleotide-binding</keyword>
<keyword evidence="2" id="KW-0067">ATP-binding</keyword>
<evidence type="ECO:0000259" key="3">
    <source>
        <dbReference type="Pfam" id="PF13538"/>
    </source>
</evidence>
<sequence length="1248" mass="138737">MSKSALRHISVRAPWHDSGWNGRICKDPKGNSACLAVKRNAENRDDEYEDGHKGEAFDKLDVMPPCLSERGTFLSRFPLVHTSRLQYNGAEHSHILPAPVHIPAFGGVLTPYRWMLRESAWEIAKELGLDSQESREPQEGKAPDFLVNSAWVQDCENQRALLDGFHSLLEPEQSLIFFYARQTPMAETQARQIIAVARLTSTGKVGEYPYEGGSAASRIRSMVWERPFQHSLRPDPEHEGFWLDGVVLPYHELIARSAGSDDIDLADFVAEVPDEAYAQFRYATEHVTHGSAITALQAVRTSVEAAAKVLPGPWDNYLGWIDNELSRLWNMQGAAPGLGSALSCFDPKFNGTLFALALASELDEGEDVWNVVEGIFNETRKAPDNAPKITRQQRGRFNLLKEESPDLYDLMRLLACFELSKEQARKAFASNDPAAVLANPYLIFEQSRLGEDPIFLTTVDRCLFPSEASATPPELPRECDIELDEPDDALRLRAIVIEVLERAATQGHTLLRADILAAAINELPLSRAVAIDAMTLKICREEFSGEVNVLEYDGELYAQLHRFTSTREVINAHVAARLKPTGDSQVDWKQLVMGKFGAPEKQGADEVSAQLEKAAALKVLEASKLAVLTGSAGTGKTTLLQIFLDQTEIAGRDILLLAPTGKARVRLGQQTGRPEQARTLAQFLNEFGRYDGKTGRYLVCTSGETAAVTTCVVDECSMLTEEQLASLCSVLPTSARLILVGDPQQLPPIGAGRPFVDIIAFLDEQDGNGMARLTVSRRQSGGEQSEGEAGGVLVPALSLPDVQLANLFSGKPLPPGEDAIIGAGQTPGDSDRLKFRPWDTPADLRERILEVLSEELGGDRSELEQRVELSLGGFQKEDGYIFFNNGCGQKAEAWQILSAHRNMASGSAEINRLIKNSARSARLAAARRRGGGWKMISPRGPEQITYGDKVMCLRNHSRPRWNWNEREKGTGYLANGEVGVVNGDSGFGKQYWTKVEFASQSGESYSFKPGDFAEEGSPILELAYAVTVHKAQGSEFGSVILVLPKSSNLMTREMLYTALTRQKNRVWILHQGLFNHYLKLRSDFFSETARRCTNLFGEPDMRHLSVQDAKGVRWGWLAQKLVHTTRRGDLVSSKSEIIIADALHELEQEGKIRYVFERPLTDAKGGYRLPDFTIEKGQETWYWEHCGMMDNAQYVERWRAKLEWYEKVMGISVWSASNPDGRLIVTEETKESGFDSQKFYALTMTLFK</sequence>
<dbReference type="Pfam" id="PF13538">
    <property type="entry name" value="UvrD_C_2"/>
    <property type="match status" value="1"/>
</dbReference>
<keyword evidence="5" id="KW-1185">Reference proteome</keyword>
<dbReference type="PANTHER" id="PTHR43788">
    <property type="entry name" value="DNA2/NAM7 HELICASE FAMILY MEMBER"/>
    <property type="match status" value="1"/>
</dbReference>
<organism evidence="4 5">
    <name type="scientific">Sphingopyxis bauzanensis</name>
    <dbReference type="NCBI Taxonomy" id="651663"/>
    <lineage>
        <taxon>Bacteria</taxon>
        <taxon>Pseudomonadati</taxon>
        <taxon>Pseudomonadota</taxon>
        <taxon>Alphaproteobacteria</taxon>
        <taxon>Sphingomonadales</taxon>
        <taxon>Sphingomonadaceae</taxon>
        <taxon>Sphingopyxis</taxon>
    </lineage>
</organism>
<dbReference type="PANTHER" id="PTHR43788:SF6">
    <property type="entry name" value="DNA HELICASE B"/>
    <property type="match status" value="1"/>
</dbReference>